<evidence type="ECO:0000313" key="3">
    <source>
        <dbReference type="Proteomes" id="UP000293345"/>
    </source>
</evidence>
<comment type="similarity">
    <text evidence="1">Belongs to the phD/YefM antitoxin family.</text>
</comment>
<organism evidence="2 3">
    <name type="scientific">Senegalimassilia faecalis</name>
    <dbReference type="NCBI Taxonomy" id="2509433"/>
    <lineage>
        <taxon>Bacteria</taxon>
        <taxon>Bacillati</taxon>
        <taxon>Actinomycetota</taxon>
        <taxon>Coriobacteriia</taxon>
        <taxon>Coriobacteriales</taxon>
        <taxon>Coriobacteriaceae</taxon>
        <taxon>Senegalimassilia</taxon>
    </lineage>
</organism>
<proteinExistence type="inferred from homology"/>
<reference evidence="2 3" key="1">
    <citation type="submission" date="2019-01" db="EMBL/GenBank/DDBJ databases">
        <title>Senegalimassilia sp. nov. KGMB04484 isolated human feces.</title>
        <authorList>
            <person name="Han K.-I."/>
            <person name="Kim J.-S."/>
            <person name="Lee K.C."/>
            <person name="Suh M.K."/>
            <person name="Eom M.K."/>
            <person name="Lee J.H."/>
            <person name="Park S.-H."/>
            <person name="Kang S.W."/>
            <person name="Park J.-E."/>
            <person name="Oh B.S."/>
            <person name="Yu S.Y."/>
            <person name="Choi S.-H."/>
            <person name="Lee D.H."/>
            <person name="Yoon H."/>
            <person name="Kim B.-Y."/>
            <person name="Lee J.H."/>
            <person name="Lee J.-S."/>
        </authorList>
    </citation>
    <scope>NUCLEOTIDE SEQUENCE [LARGE SCALE GENOMIC DNA]</scope>
    <source>
        <strain evidence="2 3">KGMB04484</strain>
    </source>
</reference>
<evidence type="ECO:0000313" key="2">
    <source>
        <dbReference type="EMBL" id="RXZ54504.1"/>
    </source>
</evidence>
<evidence type="ECO:0000256" key="1">
    <source>
        <dbReference type="ARBA" id="ARBA00009981"/>
    </source>
</evidence>
<gene>
    <name evidence="2" type="ORF">ET524_08450</name>
</gene>
<name>A0A4Q2K4E3_9ACTN</name>
<dbReference type="EMBL" id="SDPW01000001">
    <property type="protein sequence ID" value="RXZ54504.1"/>
    <property type="molecule type" value="Genomic_DNA"/>
</dbReference>
<dbReference type="Proteomes" id="UP000293345">
    <property type="component" value="Unassembled WGS sequence"/>
</dbReference>
<keyword evidence="3" id="KW-1185">Reference proteome</keyword>
<dbReference type="AlphaFoldDB" id="A0A4Q2K4E3"/>
<accession>A0A4Q2K4E3</accession>
<comment type="caution">
    <text evidence="2">The sequence shown here is derived from an EMBL/GenBank/DDBJ whole genome shotgun (WGS) entry which is preliminary data.</text>
</comment>
<dbReference type="SUPFAM" id="SSF143120">
    <property type="entry name" value="YefM-like"/>
    <property type="match status" value="1"/>
</dbReference>
<protein>
    <submittedName>
        <fullName evidence="2">Type II toxin-antitoxin system Phd/YefM family antitoxin</fullName>
    </submittedName>
</protein>
<dbReference type="InterPro" id="IPR036165">
    <property type="entry name" value="YefM-like_sf"/>
</dbReference>
<sequence length="89" mass="9998">MPTCVPIKDLRDTAAFDQLVETSPSPVTVTKNGYDRFVCVRSADYERLEQADARARLLERIVVAEQERSEGLSTDAYEATTALREKYGL</sequence>